<dbReference type="InterPro" id="IPR007159">
    <property type="entry name" value="SpoVT-AbrB_dom"/>
</dbReference>
<dbReference type="SUPFAM" id="SSF89447">
    <property type="entry name" value="AbrB/MazE/MraZ-like"/>
    <property type="match status" value="2"/>
</dbReference>
<gene>
    <name evidence="2" type="ORF">ACFOGI_08970</name>
</gene>
<dbReference type="Gene3D" id="2.10.260.10">
    <property type="match status" value="2"/>
</dbReference>
<name>A0ABV7CVP3_9BACI</name>
<protein>
    <recommendedName>
        <fullName evidence="1">SpoVT-AbrB domain-containing protein</fullName>
    </recommendedName>
</protein>
<accession>A0ABV7CVP3</accession>
<evidence type="ECO:0000313" key="2">
    <source>
        <dbReference type="EMBL" id="MFC3040388.1"/>
    </source>
</evidence>
<keyword evidence="3" id="KW-1185">Reference proteome</keyword>
<evidence type="ECO:0000313" key="3">
    <source>
        <dbReference type="Proteomes" id="UP001595279"/>
    </source>
</evidence>
<dbReference type="RefSeq" id="WP_390271586.1">
    <property type="nucleotide sequence ID" value="NZ_JBHRSA010000036.1"/>
</dbReference>
<dbReference type="Proteomes" id="UP001595279">
    <property type="component" value="Unassembled WGS sequence"/>
</dbReference>
<reference evidence="3" key="1">
    <citation type="journal article" date="2019" name="Int. J. Syst. Evol. Microbiol.">
        <title>The Global Catalogue of Microorganisms (GCM) 10K type strain sequencing project: providing services to taxonomists for standard genome sequencing and annotation.</title>
        <authorList>
            <consortium name="The Broad Institute Genomics Platform"/>
            <consortium name="The Broad Institute Genome Sequencing Center for Infectious Disease"/>
            <person name="Wu L."/>
            <person name="Ma J."/>
        </authorList>
    </citation>
    <scope>NUCLEOTIDE SEQUENCE [LARGE SCALE GENOMIC DNA]</scope>
    <source>
        <strain evidence="3">KCTC 13128</strain>
    </source>
</reference>
<comment type="caution">
    <text evidence="2">The sequence shown here is derived from an EMBL/GenBank/DDBJ whole genome shotgun (WGS) entry which is preliminary data.</text>
</comment>
<feature type="domain" description="SpoVT-AbrB" evidence="1">
    <location>
        <begin position="23"/>
        <end position="70"/>
    </location>
</feature>
<dbReference type="InterPro" id="IPR037914">
    <property type="entry name" value="SpoVT-AbrB_sf"/>
</dbReference>
<feature type="domain" description="SpoVT-AbrB" evidence="1">
    <location>
        <begin position="75"/>
        <end position="116"/>
    </location>
</feature>
<dbReference type="EMBL" id="JBHRSA010000036">
    <property type="protein sequence ID" value="MFC3040388.1"/>
    <property type="molecule type" value="Genomic_DNA"/>
</dbReference>
<organism evidence="2 3">
    <name type="scientific">Virgibacillus xinjiangensis</name>
    <dbReference type="NCBI Taxonomy" id="393090"/>
    <lineage>
        <taxon>Bacteria</taxon>
        <taxon>Bacillati</taxon>
        <taxon>Bacillota</taxon>
        <taxon>Bacilli</taxon>
        <taxon>Bacillales</taxon>
        <taxon>Bacillaceae</taxon>
        <taxon>Virgibacillus</taxon>
    </lineage>
</organism>
<dbReference type="SMART" id="SM00966">
    <property type="entry name" value="SpoVT_AbrB"/>
    <property type="match status" value="2"/>
</dbReference>
<sequence length="116" mass="13496">MEYHGFAPLWKGKQVGNRFQLTCRLTTKNTVTIPKTIREILGLKLQEEVAISYSSHSGKLYIQKLNRDNATDNRMIIDSRGGIRIPIEIQRFLRLKKGDEFSLYIINSEKIMLKKQ</sequence>
<proteinExistence type="predicted"/>
<evidence type="ECO:0000259" key="1">
    <source>
        <dbReference type="SMART" id="SM00966"/>
    </source>
</evidence>